<dbReference type="EMBL" id="MU858194">
    <property type="protein sequence ID" value="KAK4209787.1"/>
    <property type="molecule type" value="Genomic_DNA"/>
</dbReference>
<accession>A0AAN6Y5J3</accession>
<keyword evidence="1" id="KW-0812">Transmembrane</keyword>
<proteinExistence type="predicted"/>
<evidence type="ECO:0000313" key="2">
    <source>
        <dbReference type="EMBL" id="KAK4209787.1"/>
    </source>
</evidence>
<dbReference type="AlphaFoldDB" id="A0AAN6Y5J3"/>
<dbReference type="Proteomes" id="UP001301769">
    <property type="component" value="Unassembled WGS sequence"/>
</dbReference>
<protein>
    <submittedName>
        <fullName evidence="2">Uncharacterized protein</fullName>
    </submittedName>
</protein>
<name>A0AAN6Y5J3_9PEZI</name>
<feature type="transmembrane region" description="Helical" evidence="1">
    <location>
        <begin position="100"/>
        <end position="125"/>
    </location>
</feature>
<keyword evidence="1" id="KW-1133">Transmembrane helix</keyword>
<sequence length="142" mass="17085">MTGPFLCWSILYFFLSIFMERRCRYYNQPYPTIFVTLSKVLRIVEGTLFIYFFGFLFWSSILYLYIYIFDILAHQGVSCSEFIFNYWTGRQAVRREGFGLVTYLSMISFHIPIYVCAFWTLYFLMGWGQMVELMVAILVWDN</sequence>
<comment type="caution">
    <text evidence="2">The sequence shown here is derived from an EMBL/GenBank/DDBJ whole genome shotgun (WGS) entry which is preliminary data.</text>
</comment>
<keyword evidence="3" id="KW-1185">Reference proteome</keyword>
<reference evidence="2" key="2">
    <citation type="submission" date="2023-05" db="EMBL/GenBank/DDBJ databases">
        <authorList>
            <consortium name="Lawrence Berkeley National Laboratory"/>
            <person name="Steindorff A."/>
            <person name="Hensen N."/>
            <person name="Bonometti L."/>
            <person name="Westerberg I."/>
            <person name="Brannstrom I.O."/>
            <person name="Guillou S."/>
            <person name="Cros-Aarteil S."/>
            <person name="Calhoun S."/>
            <person name="Haridas S."/>
            <person name="Kuo A."/>
            <person name="Mondo S."/>
            <person name="Pangilinan J."/>
            <person name="Riley R."/>
            <person name="Labutti K."/>
            <person name="Andreopoulos B."/>
            <person name="Lipzen A."/>
            <person name="Chen C."/>
            <person name="Yanf M."/>
            <person name="Daum C."/>
            <person name="Ng V."/>
            <person name="Clum A."/>
            <person name="Ohm R."/>
            <person name="Martin F."/>
            <person name="Silar P."/>
            <person name="Natvig D."/>
            <person name="Lalanne C."/>
            <person name="Gautier V."/>
            <person name="Ament-Velasquez S.L."/>
            <person name="Kruys A."/>
            <person name="Hutchinson M.I."/>
            <person name="Powell A.J."/>
            <person name="Barry K."/>
            <person name="Miller A.N."/>
            <person name="Grigoriev I.V."/>
            <person name="Debuchy R."/>
            <person name="Gladieux P."/>
            <person name="Thoren M.H."/>
            <person name="Johannesson H."/>
        </authorList>
    </citation>
    <scope>NUCLEOTIDE SEQUENCE</scope>
    <source>
        <strain evidence="2">PSN293</strain>
    </source>
</reference>
<keyword evidence="1" id="KW-0472">Membrane</keyword>
<organism evidence="2 3">
    <name type="scientific">Rhypophila decipiens</name>
    <dbReference type="NCBI Taxonomy" id="261697"/>
    <lineage>
        <taxon>Eukaryota</taxon>
        <taxon>Fungi</taxon>
        <taxon>Dikarya</taxon>
        <taxon>Ascomycota</taxon>
        <taxon>Pezizomycotina</taxon>
        <taxon>Sordariomycetes</taxon>
        <taxon>Sordariomycetidae</taxon>
        <taxon>Sordariales</taxon>
        <taxon>Naviculisporaceae</taxon>
        <taxon>Rhypophila</taxon>
    </lineage>
</organism>
<evidence type="ECO:0000313" key="3">
    <source>
        <dbReference type="Proteomes" id="UP001301769"/>
    </source>
</evidence>
<evidence type="ECO:0000256" key="1">
    <source>
        <dbReference type="SAM" id="Phobius"/>
    </source>
</evidence>
<reference evidence="2" key="1">
    <citation type="journal article" date="2023" name="Mol. Phylogenet. Evol.">
        <title>Genome-scale phylogeny and comparative genomics of the fungal order Sordariales.</title>
        <authorList>
            <person name="Hensen N."/>
            <person name="Bonometti L."/>
            <person name="Westerberg I."/>
            <person name="Brannstrom I.O."/>
            <person name="Guillou S."/>
            <person name="Cros-Aarteil S."/>
            <person name="Calhoun S."/>
            <person name="Haridas S."/>
            <person name="Kuo A."/>
            <person name="Mondo S."/>
            <person name="Pangilinan J."/>
            <person name="Riley R."/>
            <person name="LaButti K."/>
            <person name="Andreopoulos B."/>
            <person name="Lipzen A."/>
            <person name="Chen C."/>
            <person name="Yan M."/>
            <person name="Daum C."/>
            <person name="Ng V."/>
            <person name="Clum A."/>
            <person name="Steindorff A."/>
            <person name="Ohm R.A."/>
            <person name="Martin F."/>
            <person name="Silar P."/>
            <person name="Natvig D.O."/>
            <person name="Lalanne C."/>
            <person name="Gautier V."/>
            <person name="Ament-Velasquez S.L."/>
            <person name="Kruys A."/>
            <person name="Hutchinson M.I."/>
            <person name="Powell A.J."/>
            <person name="Barry K."/>
            <person name="Miller A.N."/>
            <person name="Grigoriev I.V."/>
            <person name="Debuchy R."/>
            <person name="Gladieux P."/>
            <person name="Hiltunen Thoren M."/>
            <person name="Johannesson H."/>
        </authorList>
    </citation>
    <scope>NUCLEOTIDE SEQUENCE</scope>
    <source>
        <strain evidence="2">PSN293</strain>
    </source>
</reference>
<feature type="transmembrane region" description="Helical" evidence="1">
    <location>
        <begin position="43"/>
        <end position="66"/>
    </location>
</feature>
<gene>
    <name evidence="2" type="ORF">QBC37DRAFT_429850</name>
</gene>